<sequence length="1485" mass="175450">MENLYFSDINTTLFLRHYNNHLLLINGNKIKFYNYEENKNIVRAHNIGIYSIKEADKNEKIVYVSNNIKLKRRLKGKKEEEDLKINDSFKGNDLVSSNNNETNEKNREKEQNKGDIENNNIINNNNMNDDVLSTSQFSKTSKDMIIKEEKVNYVCIAFEEGNVWLCHQDDKNKLFNYEKLIYRKVCDIVNIELFVIKNNLNVFILYKDYTLILYSEKLQNAIKIPIHEYTYNFCLSHNYKNLAIFNHANLYIYDIYKSDVFGILHDKDNYSPSTNNNNNNNNNNNSNNFIEIKNIFDLSKNYKYLLNCDWHPKNHCIALCGKKNIRYLTLYNYNVYEFTSLPIHETLINSMKFITISNNVTLLISLSSSDYIFSIWEFELEYCIYKFKSDYAISYFDMSFFNNYLHISMLAQEKHLANLKLLDKDILQKIECNQSDNDHNDILQGSFNDKNTYNNNDQNIDQHNIFADHKNNINLDNKNQNKEQQLQGIIYPNGTIHTKRKSKRNDDDIFNSFSIDNKNDQYFYNNYIENDKITNEYASASVQKKKRISISNNDNFNSTNMKRRKKKIFSDDDESQESFPLSYKNIEKEINANEQKVKENNKHLTHNIHDKHDNNYKPDGHYKNDRQNHNFNDENDKDDASNYNYEESAECTMKKLHKLSTHLKSSKETKHNKVISNIYDDFESNQMNIQHNIHSVDKSKYGEDENIYNPKEYNLQNFINKNRDVVIDRDGNYLFDNDDDQRSMIGFNTYVKDKFDQLRELKKQVDHLQKQITNYTKINLDDFIVLAPGLCEEPENINDQWCMFWNDIGHITKKKEGSKTYIYIFLFRGEEIGKKKITDIYNVTSASLSAYGFALASNPYEKSGNKNNSILCFHNLKDNIIWNKYLPSDEYIKGVANGNNFVAVVTSNNFLRIYSTYGYIINTILLKGLPVAICAYDYLLFIITCPYIYENVTTTNINNTYTCTLYKIYENFTNLKPNKYNTYHITILYEDVLSLPSCHYLNWVNMSNFGVPYVKDTSNYIYGLYPIFKKNNQLVYDWVPVFDMQILNEVENKENILQINENNQDILNESNNNNDIMSSHIHSQKDDNEDYVNSNMKNATPSKLNALKKKNKNKSSNHHGNNNEGVMQFLDDEVEEDEEENDAYEDEELGNENFDDEEDKPRINNNYNNNNNNDEYTNNGCIYYPLYFDNFEQISVIKLQKNEIEPRSNKIESCLGYNVEKKYVVMNECNLISYEKYVNLLQKNPNLSLDNESNNEESALLPWEQYDEMRSRIDLFCKQLFANMYHDYMNDGKNKTANDTLKSLNKLYDKWIMRMFAILKNDKKNQRLAVKVSSLFKNIKNMMLSISLVDDEYSTLHSEITNEYLKRQIKDENSKHTQENIIYYEDNKDDEQKRREIYEKSYANQQNNISDDEKKNLHDIKSTSQVYINSSKTFVEKKENGFLDKFFTGVTKNQAVDTLFSHDKKNTKIKKKSTLESFFTEIKEN</sequence>
<keyword evidence="5" id="KW-1185">Reference proteome</keyword>
<feature type="region of interest" description="Disordered" evidence="2">
    <location>
        <begin position="606"/>
        <end position="641"/>
    </location>
</feature>
<dbReference type="InterPro" id="IPR036322">
    <property type="entry name" value="WD40_repeat_dom_sf"/>
</dbReference>
<gene>
    <name evidence="4" type="ORF">PGABG01_1303000</name>
</gene>
<feature type="compositionally biased region" description="Basic and acidic residues" evidence="2">
    <location>
        <begin position="606"/>
        <end position="640"/>
    </location>
</feature>
<dbReference type="PANTHER" id="PTHR19932">
    <property type="entry name" value="WD REPEAT AND HMG-BOX DNA BINDING PROTEIN"/>
    <property type="match status" value="1"/>
</dbReference>
<feature type="domain" description="WDHD1/CFT4 second beta-propeller" evidence="3">
    <location>
        <begin position="794"/>
        <end position="1062"/>
    </location>
</feature>
<protein>
    <recommendedName>
        <fullName evidence="3">WDHD1/CFT4 second beta-propeller domain-containing protein</fullName>
    </recommendedName>
</protein>
<organism evidence="4 5">
    <name type="scientific">Plasmodium gaboni</name>
    <dbReference type="NCBI Taxonomy" id="647221"/>
    <lineage>
        <taxon>Eukaryota</taxon>
        <taxon>Sar</taxon>
        <taxon>Alveolata</taxon>
        <taxon>Apicomplexa</taxon>
        <taxon>Aconoidasida</taxon>
        <taxon>Haemosporida</taxon>
        <taxon>Plasmodiidae</taxon>
        <taxon>Plasmodium</taxon>
        <taxon>Plasmodium (Laverania)</taxon>
    </lineage>
</organism>
<evidence type="ECO:0000259" key="3">
    <source>
        <dbReference type="Pfam" id="PF12341"/>
    </source>
</evidence>
<evidence type="ECO:0000313" key="5">
    <source>
        <dbReference type="Proteomes" id="UP000831156"/>
    </source>
</evidence>
<feature type="coiled-coil region" evidence="1">
    <location>
        <begin position="751"/>
        <end position="778"/>
    </location>
</feature>
<feature type="compositionally biased region" description="Acidic residues" evidence="2">
    <location>
        <begin position="1134"/>
        <end position="1158"/>
    </location>
</feature>
<feature type="compositionally biased region" description="Polar residues" evidence="2">
    <location>
        <begin position="1091"/>
        <end position="1101"/>
    </location>
</feature>
<feature type="compositionally biased region" description="Basic and acidic residues" evidence="2">
    <location>
        <begin position="102"/>
        <end position="116"/>
    </location>
</feature>
<feature type="compositionally biased region" description="Polar residues" evidence="2">
    <location>
        <begin position="551"/>
        <end position="560"/>
    </location>
</feature>
<accession>A0ABY1URZ7</accession>
<dbReference type="SUPFAM" id="SSF50978">
    <property type="entry name" value="WD40 repeat-like"/>
    <property type="match status" value="1"/>
</dbReference>
<feature type="coiled-coil region" evidence="1">
    <location>
        <begin position="1388"/>
        <end position="1415"/>
    </location>
</feature>
<name>A0ABY1URZ7_9APIC</name>
<evidence type="ECO:0000313" key="4">
    <source>
        <dbReference type="EMBL" id="SOV17202.1"/>
    </source>
</evidence>
<feature type="region of interest" description="Disordered" evidence="2">
    <location>
        <begin position="1134"/>
        <end position="1172"/>
    </location>
</feature>
<dbReference type="PANTHER" id="PTHR19932:SF10">
    <property type="entry name" value="WD REPEAT AND HMG-BOX DNA-BINDING PROTEIN 1"/>
    <property type="match status" value="1"/>
</dbReference>
<dbReference type="Pfam" id="PF12341">
    <property type="entry name" value="Mcl1_mid"/>
    <property type="match status" value="1"/>
</dbReference>
<evidence type="ECO:0000256" key="1">
    <source>
        <dbReference type="SAM" id="Coils"/>
    </source>
</evidence>
<dbReference type="EMBL" id="LT969436">
    <property type="protein sequence ID" value="SOV17202.1"/>
    <property type="molecule type" value="Genomic_DNA"/>
</dbReference>
<reference evidence="4" key="1">
    <citation type="submission" date="2016-09" db="EMBL/GenBank/DDBJ databases">
        <authorList>
            <consortium name="Pathogen Informatics"/>
            <person name="Sun Q."/>
            <person name="Inoue M."/>
        </authorList>
    </citation>
    <scope>NUCLEOTIDE SEQUENCE</scope>
</reference>
<feature type="region of interest" description="Disordered" evidence="2">
    <location>
        <begin position="91"/>
        <end position="120"/>
    </location>
</feature>
<dbReference type="InterPro" id="IPR022100">
    <property type="entry name" value="WDHD1/CFT4_beta-prop_2nd"/>
</dbReference>
<dbReference type="Proteomes" id="UP000831156">
    <property type="component" value="Chromosome 13"/>
</dbReference>
<feature type="region of interest" description="Disordered" evidence="2">
    <location>
        <begin position="1068"/>
        <end position="1101"/>
    </location>
</feature>
<feature type="compositionally biased region" description="Polar residues" evidence="2">
    <location>
        <begin position="1068"/>
        <end position="1081"/>
    </location>
</feature>
<feature type="region of interest" description="Disordered" evidence="2">
    <location>
        <begin position="551"/>
        <end position="583"/>
    </location>
</feature>
<proteinExistence type="predicted"/>
<evidence type="ECO:0000256" key="2">
    <source>
        <dbReference type="SAM" id="MobiDB-lite"/>
    </source>
</evidence>
<keyword evidence="1" id="KW-0175">Coiled coil</keyword>